<sequence length="98" mass="10006">MLKVILALVAAQVVLVAAFVLPAHDPKPHDVPVALVGPAQAAARLEAMRPGALDVRPVASEAAARAQIADREVYGALVGEDRLLVATAASPAVAQLLT</sequence>
<dbReference type="EMBL" id="CADCVS010000293">
    <property type="protein sequence ID" value="CAA9506702.1"/>
    <property type="molecule type" value="Genomic_DNA"/>
</dbReference>
<evidence type="ECO:0000313" key="2">
    <source>
        <dbReference type="EMBL" id="CAA9506702.1"/>
    </source>
</evidence>
<proteinExistence type="predicted"/>
<feature type="signal peptide" evidence="1">
    <location>
        <begin position="1"/>
        <end position="23"/>
    </location>
</feature>
<dbReference type="AlphaFoldDB" id="A0A6J4SVL1"/>
<feature type="non-terminal residue" evidence="2">
    <location>
        <position position="98"/>
    </location>
</feature>
<name>A0A6J4SVL1_9ACTN</name>
<keyword evidence="1" id="KW-0732">Signal</keyword>
<evidence type="ECO:0000256" key="1">
    <source>
        <dbReference type="SAM" id="SignalP"/>
    </source>
</evidence>
<gene>
    <name evidence="2" type="ORF">AVDCRST_MAG30-2239</name>
</gene>
<reference evidence="2" key="1">
    <citation type="submission" date="2020-02" db="EMBL/GenBank/DDBJ databases">
        <authorList>
            <person name="Meier V. D."/>
        </authorList>
    </citation>
    <scope>NUCLEOTIDE SEQUENCE</scope>
    <source>
        <strain evidence="2">AVDCRST_MAG30</strain>
    </source>
</reference>
<accession>A0A6J4SVL1</accession>
<protein>
    <submittedName>
        <fullName evidence="2">Uncharacterized protein</fullName>
    </submittedName>
</protein>
<feature type="chain" id="PRO_5027080248" evidence="1">
    <location>
        <begin position="24"/>
        <end position="98"/>
    </location>
</feature>
<organism evidence="2">
    <name type="scientific">uncultured Solirubrobacteraceae bacterium</name>
    <dbReference type="NCBI Taxonomy" id="1162706"/>
    <lineage>
        <taxon>Bacteria</taxon>
        <taxon>Bacillati</taxon>
        <taxon>Actinomycetota</taxon>
        <taxon>Thermoleophilia</taxon>
        <taxon>Solirubrobacterales</taxon>
        <taxon>Solirubrobacteraceae</taxon>
        <taxon>environmental samples</taxon>
    </lineage>
</organism>